<name>A0ABP8H6W0_9ACTN</name>
<dbReference type="EMBL" id="BAABET010000013">
    <property type="protein sequence ID" value="GAA4335247.1"/>
    <property type="molecule type" value="Genomic_DNA"/>
</dbReference>
<dbReference type="PANTHER" id="PTHR42951:SF14">
    <property type="entry name" value="METALLO-BETA-LACTAMASE SUPERFAMILY PROTEIN"/>
    <property type="match status" value="1"/>
</dbReference>
<dbReference type="Pfam" id="PF00753">
    <property type="entry name" value="Lactamase_B"/>
    <property type="match status" value="1"/>
</dbReference>
<organism evidence="2 3">
    <name type="scientific">Streptomyces venetus</name>
    <dbReference type="NCBI Taxonomy" id="1701086"/>
    <lineage>
        <taxon>Bacteria</taxon>
        <taxon>Bacillati</taxon>
        <taxon>Actinomycetota</taxon>
        <taxon>Actinomycetes</taxon>
        <taxon>Kitasatosporales</taxon>
        <taxon>Streptomycetaceae</taxon>
        <taxon>Streptomyces</taxon>
    </lineage>
</organism>
<gene>
    <name evidence="2" type="ORF">GCM10023086_67610</name>
</gene>
<evidence type="ECO:0000313" key="3">
    <source>
        <dbReference type="Proteomes" id="UP001501115"/>
    </source>
</evidence>
<protein>
    <submittedName>
        <fullName evidence="2">MBL fold metallo-hydrolase</fullName>
    </submittedName>
</protein>
<dbReference type="Proteomes" id="UP001501115">
    <property type="component" value="Unassembled WGS sequence"/>
</dbReference>
<feature type="domain" description="Metallo-beta-lactamase" evidence="1">
    <location>
        <begin position="37"/>
        <end position="221"/>
    </location>
</feature>
<dbReference type="CDD" id="cd07739">
    <property type="entry name" value="metallo-hydrolase-like_MBL-fold"/>
    <property type="match status" value="1"/>
</dbReference>
<evidence type="ECO:0000259" key="1">
    <source>
        <dbReference type="SMART" id="SM00849"/>
    </source>
</evidence>
<proteinExistence type="predicted"/>
<dbReference type="InterPro" id="IPR036866">
    <property type="entry name" value="RibonucZ/Hydroxyglut_hydro"/>
</dbReference>
<accession>A0ABP8H6W0</accession>
<dbReference type="SUPFAM" id="SSF56281">
    <property type="entry name" value="Metallo-hydrolase/oxidoreductase"/>
    <property type="match status" value="1"/>
</dbReference>
<evidence type="ECO:0000313" key="2">
    <source>
        <dbReference type="EMBL" id="GAA4335247.1"/>
    </source>
</evidence>
<keyword evidence="3" id="KW-1185">Reference proteome</keyword>
<dbReference type="PANTHER" id="PTHR42951">
    <property type="entry name" value="METALLO-BETA-LACTAMASE DOMAIN-CONTAINING"/>
    <property type="match status" value="1"/>
</dbReference>
<sequence length="300" mass="32038">MSTSTTSGLGYDVFVADPLPMAGPGPLPNGEPRTFQPIAVTLIHGTQDAVLVDPPLTLDQAQAVGDWVEASGKRLTYIVVTHGHGDHWFTAGVLADRFGAQVITCEATIAQMHNNASAREALWDILWPGQIPASPVTAVAPPGNRLGLEGHDVHLIPVGHADSDDSAVVHVPDLGLVVAGDALYNGVHVYLAESADGDFGAWRKAIDTVAALAPRRIVAGHQNSSLDDDADRLLAETRRYLDDAETALAEHDTPEAFFRAMLGRYPHHIGPTVLWVSSRALYLAREGGDPVQNLVAAWRQ</sequence>
<dbReference type="SMART" id="SM00849">
    <property type="entry name" value="Lactamase_B"/>
    <property type="match status" value="1"/>
</dbReference>
<dbReference type="Gene3D" id="3.60.15.10">
    <property type="entry name" value="Ribonuclease Z/Hydroxyacylglutathione hydrolase-like"/>
    <property type="match status" value="1"/>
</dbReference>
<reference evidence="3" key="1">
    <citation type="journal article" date="2019" name="Int. J. Syst. Evol. Microbiol.">
        <title>The Global Catalogue of Microorganisms (GCM) 10K type strain sequencing project: providing services to taxonomists for standard genome sequencing and annotation.</title>
        <authorList>
            <consortium name="The Broad Institute Genomics Platform"/>
            <consortium name="The Broad Institute Genome Sequencing Center for Infectious Disease"/>
            <person name="Wu L."/>
            <person name="Ma J."/>
        </authorList>
    </citation>
    <scope>NUCLEOTIDE SEQUENCE [LARGE SCALE GENOMIC DNA]</scope>
    <source>
        <strain evidence="3">JCM 31290</strain>
    </source>
</reference>
<dbReference type="RefSeq" id="WP_345665552.1">
    <property type="nucleotide sequence ID" value="NZ_BAABET010000013.1"/>
</dbReference>
<dbReference type="InterPro" id="IPR001279">
    <property type="entry name" value="Metallo-B-lactamas"/>
</dbReference>
<dbReference type="InterPro" id="IPR050855">
    <property type="entry name" value="NDM-1-like"/>
</dbReference>
<comment type="caution">
    <text evidence="2">The sequence shown here is derived from an EMBL/GenBank/DDBJ whole genome shotgun (WGS) entry which is preliminary data.</text>
</comment>